<dbReference type="GO" id="GO:0005102">
    <property type="term" value="F:signaling receptor binding"/>
    <property type="evidence" value="ECO:0007669"/>
    <property type="project" value="TreeGrafter"/>
</dbReference>
<dbReference type="PROSITE" id="PS00514">
    <property type="entry name" value="FIBRINOGEN_C_1"/>
    <property type="match status" value="1"/>
</dbReference>
<keyword evidence="3" id="KW-0732">Signal</keyword>
<keyword evidence="4" id="KW-1015">Disulfide bond</keyword>
<dbReference type="AlphaFoldDB" id="A0A974H6P9"/>
<feature type="domain" description="Fibrinogen C-terminal" evidence="6">
    <location>
        <begin position="181"/>
        <end position="399"/>
    </location>
</feature>
<dbReference type="SUPFAM" id="SSF56496">
    <property type="entry name" value="Fibrinogen C-terminal domain-like"/>
    <property type="match status" value="3"/>
</dbReference>
<dbReference type="PROSITE" id="PS51406">
    <property type="entry name" value="FIBRINOGEN_C_2"/>
    <property type="match status" value="1"/>
</dbReference>
<protein>
    <recommendedName>
        <fullName evidence="6">Fibrinogen C-terminal domain-containing protein</fullName>
    </recommendedName>
</protein>
<dbReference type="InterPro" id="IPR050373">
    <property type="entry name" value="Fibrinogen_C-term_domain"/>
</dbReference>
<dbReference type="GO" id="GO:0001867">
    <property type="term" value="P:complement activation, lectin pathway"/>
    <property type="evidence" value="ECO:0007669"/>
    <property type="project" value="TreeGrafter"/>
</dbReference>
<keyword evidence="5" id="KW-0379">Hydroxylation</keyword>
<accession>A0A974H6P9</accession>
<dbReference type="Proteomes" id="UP000694892">
    <property type="component" value="Chromosome 8L"/>
</dbReference>
<evidence type="ECO:0000313" key="8">
    <source>
        <dbReference type="Proteomes" id="UP000694892"/>
    </source>
</evidence>
<gene>
    <name evidence="7" type="ORF">XELAEV_18038246mg</name>
</gene>
<evidence type="ECO:0000256" key="5">
    <source>
        <dbReference type="ARBA" id="ARBA00023278"/>
    </source>
</evidence>
<dbReference type="InterPro" id="IPR002181">
    <property type="entry name" value="Fibrinogen_a/b/g_C_dom"/>
</dbReference>
<dbReference type="GO" id="GO:0097367">
    <property type="term" value="F:carbohydrate derivative binding"/>
    <property type="evidence" value="ECO:0007669"/>
    <property type="project" value="TreeGrafter"/>
</dbReference>
<dbReference type="GO" id="GO:0003823">
    <property type="term" value="F:antigen binding"/>
    <property type="evidence" value="ECO:0007669"/>
    <property type="project" value="TreeGrafter"/>
</dbReference>
<dbReference type="SMART" id="SM00186">
    <property type="entry name" value="FBG"/>
    <property type="match status" value="1"/>
</dbReference>
<dbReference type="Gene3D" id="4.10.530.10">
    <property type="entry name" value="Gamma-fibrinogen Carboxyl Terminal Fragment, domain 2"/>
    <property type="match status" value="3"/>
</dbReference>
<evidence type="ECO:0000256" key="1">
    <source>
        <dbReference type="ARBA" id="ARBA00004613"/>
    </source>
</evidence>
<dbReference type="Gene3D" id="3.90.215.10">
    <property type="entry name" value="Gamma Fibrinogen, chain A, domain 1"/>
    <property type="match status" value="1"/>
</dbReference>
<dbReference type="EMBL" id="CM004480">
    <property type="protein sequence ID" value="OCT66964.1"/>
    <property type="molecule type" value="Genomic_DNA"/>
</dbReference>
<evidence type="ECO:0000256" key="2">
    <source>
        <dbReference type="ARBA" id="ARBA00022525"/>
    </source>
</evidence>
<reference evidence="8" key="1">
    <citation type="journal article" date="2016" name="Nature">
        <title>Genome evolution in the allotetraploid frog Xenopus laevis.</title>
        <authorList>
            <person name="Session A.M."/>
            <person name="Uno Y."/>
            <person name="Kwon T."/>
            <person name="Chapman J.A."/>
            <person name="Toyoda A."/>
            <person name="Takahashi S."/>
            <person name="Fukui A."/>
            <person name="Hikosaka A."/>
            <person name="Suzuki A."/>
            <person name="Kondo M."/>
            <person name="van Heeringen S.J."/>
            <person name="Quigley I."/>
            <person name="Heinz S."/>
            <person name="Ogino H."/>
            <person name="Ochi H."/>
            <person name="Hellsten U."/>
            <person name="Lyons J.B."/>
            <person name="Simakov O."/>
            <person name="Putnam N."/>
            <person name="Stites J."/>
            <person name="Kuroki Y."/>
            <person name="Tanaka T."/>
            <person name="Michiue T."/>
            <person name="Watanabe M."/>
            <person name="Bogdanovic O."/>
            <person name="Lister R."/>
            <person name="Georgiou G."/>
            <person name="Paranjpe S.S."/>
            <person name="van Kruijsbergen I."/>
            <person name="Shu S."/>
            <person name="Carlson J."/>
            <person name="Kinoshita T."/>
            <person name="Ohta Y."/>
            <person name="Mawaribuchi S."/>
            <person name="Jenkins J."/>
            <person name="Grimwood J."/>
            <person name="Schmutz J."/>
            <person name="Mitros T."/>
            <person name="Mozaffari S.V."/>
            <person name="Suzuki Y."/>
            <person name="Haramoto Y."/>
            <person name="Yamamoto T.S."/>
            <person name="Takagi C."/>
            <person name="Heald R."/>
            <person name="Miller K."/>
            <person name="Haudenschild C."/>
            <person name="Kitzman J."/>
            <person name="Nakayama T."/>
            <person name="Izutsu Y."/>
            <person name="Robert J."/>
            <person name="Fortriede J."/>
            <person name="Burns K."/>
            <person name="Lotay V."/>
            <person name="Karimi K."/>
            <person name="Yasuoka Y."/>
            <person name="Dichmann D.S."/>
            <person name="Flajnik M.F."/>
            <person name="Houston D.W."/>
            <person name="Shendure J."/>
            <person name="DuPasquier L."/>
            <person name="Vize P.D."/>
            <person name="Zorn A.M."/>
            <person name="Ito M."/>
            <person name="Marcotte E.M."/>
            <person name="Wallingford J.B."/>
            <person name="Ito Y."/>
            <person name="Asashima M."/>
            <person name="Ueno N."/>
            <person name="Matsuda Y."/>
            <person name="Veenstra G.J."/>
            <person name="Fujiyama A."/>
            <person name="Harland R.M."/>
            <person name="Taira M."/>
            <person name="Rokhsar D.S."/>
        </authorList>
    </citation>
    <scope>NUCLEOTIDE SEQUENCE [LARGE SCALE GENOMIC DNA]</scope>
    <source>
        <strain evidence="8">J</strain>
    </source>
</reference>
<keyword evidence="2" id="KW-0964">Secreted</keyword>
<dbReference type="NCBIfam" id="NF040941">
    <property type="entry name" value="GGGWT_bact"/>
    <property type="match status" value="1"/>
</dbReference>
<evidence type="ECO:0000259" key="6">
    <source>
        <dbReference type="PROSITE" id="PS51406"/>
    </source>
</evidence>
<dbReference type="InterPro" id="IPR036056">
    <property type="entry name" value="Fibrinogen-like_C"/>
</dbReference>
<dbReference type="InterPro" id="IPR020837">
    <property type="entry name" value="Fibrinogen_CS"/>
</dbReference>
<name>A0A974H6P9_XENLA</name>
<dbReference type="PANTHER" id="PTHR19143">
    <property type="entry name" value="FIBRINOGEN/TENASCIN/ANGIOPOEITIN"/>
    <property type="match status" value="1"/>
</dbReference>
<dbReference type="OMA" id="YKGAGWY"/>
<dbReference type="GO" id="GO:0005615">
    <property type="term" value="C:extracellular space"/>
    <property type="evidence" value="ECO:0007669"/>
    <property type="project" value="TreeGrafter"/>
</dbReference>
<evidence type="ECO:0000256" key="4">
    <source>
        <dbReference type="ARBA" id="ARBA00023157"/>
    </source>
</evidence>
<dbReference type="CDD" id="cd00087">
    <property type="entry name" value="FReD"/>
    <property type="match status" value="1"/>
</dbReference>
<evidence type="ECO:0000313" key="7">
    <source>
        <dbReference type="EMBL" id="OCT66964.1"/>
    </source>
</evidence>
<dbReference type="Pfam" id="PF00147">
    <property type="entry name" value="Fibrinogen_C"/>
    <property type="match status" value="2"/>
</dbReference>
<proteinExistence type="predicted"/>
<dbReference type="InterPro" id="IPR014716">
    <property type="entry name" value="Fibrinogen_a/b/g_C_1"/>
</dbReference>
<sequence>MGSSHGSEVVKHWPIDIKGVTHNTLSYSFSTEDRDNDIYDGNYAQSYKGAGWYISTKDNDNDIYDGNYAQSYKGAGWYIRCHLSNLNRLYLRGDQTSYADITGVQARGYSTPTRFQKLSFAYSLKCHLSNLNRLYLRGDHTSYADVTGVQARGYSTPTRRAMAEWLQSFLLLVAAIISNVVDTHPVAQNCQEWLNQGGTISGWYTIYTSTGFPLSVLCDMETDGGGWIVFQRRADGSVDFFRDWKSYKRGFGRQASEFWLGNDNLHLLTATGNFQLRIDLTDFSNKRYNATYSNFHIDGESLNYTLHFTSFTGGNAGDSLSPHNGYSFSTKDRDNDIYAYNCAEIYKGAWWYINCHASNLNGLYLRGNITSDSDGVIWREAMGYQYSLKVSEMKFRPQP</sequence>
<organism evidence="7 8">
    <name type="scientific">Xenopus laevis</name>
    <name type="common">African clawed frog</name>
    <dbReference type="NCBI Taxonomy" id="8355"/>
    <lineage>
        <taxon>Eukaryota</taxon>
        <taxon>Metazoa</taxon>
        <taxon>Chordata</taxon>
        <taxon>Craniata</taxon>
        <taxon>Vertebrata</taxon>
        <taxon>Euteleostomi</taxon>
        <taxon>Amphibia</taxon>
        <taxon>Batrachia</taxon>
        <taxon>Anura</taxon>
        <taxon>Pipoidea</taxon>
        <taxon>Pipidae</taxon>
        <taxon>Xenopodinae</taxon>
        <taxon>Xenopus</taxon>
        <taxon>Xenopus</taxon>
    </lineage>
</organism>
<evidence type="ECO:0000256" key="3">
    <source>
        <dbReference type="ARBA" id="ARBA00022729"/>
    </source>
</evidence>
<dbReference type="PANTHER" id="PTHR19143:SF415">
    <property type="entry name" value="FICOLIN-3"/>
    <property type="match status" value="1"/>
</dbReference>
<dbReference type="FunFam" id="3.90.215.10:FF:000001">
    <property type="entry name" value="Tenascin isoform 1"/>
    <property type="match status" value="1"/>
</dbReference>
<comment type="subcellular location">
    <subcellularLocation>
        <location evidence="1">Secreted</location>
    </subcellularLocation>
</comment>